<dbReference type="OrthoDB" id="49399at2157"/>
<evidence type="ECO:0000313" key="3">
    <source>
        <dbReference type="Proteomes" id="UP000002457"/>
    </source>
</evidence>
<dbReference type="PANTHER" id="PTHR21047:SF2">
    <property type="entry name" value="THYMIDINE DIPHOSPHO-4-KETO-RHAMNOSE 3,5-EPIMERASE"/>
    <property type="match status" value="1"/>
</dbReference>
<feature type="site" description="Participates in a stacking interaction with the thymidine ring of dTDP-4-oxo-6-deoxyglucose" evidence="1">
    <location>
        <position position="128"/>
    </location>
</feature>
<dbReference type="PANTHER" id="PTHR21047">
    <property type="entry name" value="DTDP-6-DEOXY-D-GLUCOSE-3,5 EPIMERASE"/>
    <property type="match status" value="1"/>
</dbReference>
<dbReference type="STRING" id="521011.Mpal_2403"/>
<dbReference type="eggNOG" id="arCOG04188">
    <property type="taxonomic scope" value="Archaea"/>
</dbReference>
<dbReference type="InterPro" id="IPR000888">
    <property type="entry name" value="RmlC-like"/>
</dbReference>
<keyword evidence="3" id="KW-1185">Reference proteome</keyword>
<dbReference type="Gene3D" id="2.60.120.10">
    <property type="entry name" value="Jelly Rolls"/>
    <property type="match status" value="1"/>
</dbReference>
<dbReference type="EMBL" id="CP001338">
    <property type="protein sequence ID" value="ACL17683.1"/>
    <property type="molecule type" value="Genomic_DNA"/>
</dbReference>
<reference evidence="2 3" key="1">
    <citation type="journal article" date="2015" name="Genome Announc.">
        <title>Complete Genome Sequence of Methanosphaerula palustris E1-9CT, a Hydrogenotrophic Methanogen Isolated from a Minerotrophic Fen Peatland.</title>
        <authorList>
            <person name="Cadillo-Quiroz H."/>
            <person name="Browne P."/>
            <person name="Kyrpides N."/>
            <person name="Woyke T."/>
            <person name="Goodwin L."/>
            <person name="Detter C."/>
            <person name="Yavitt J.B."/>
            <person name="Zinder S.H."/>
        </authorList>
    </citation>
    <scope>NUCLEOTIDE SEQUENCE [LARGE SCALE GENOMIC DNA]</scope>
    <source>
        <strain evidence="3">ATCC BAA-1556 / DSM 19958 / E1-9c</strain>
    </source>
</reference>
<protein>
    <submittedName>
        <fullName evidence="2">dTDP-4-dehydrorhamnose 3,5 epimerase</fullName>
    </submittedName>
</protein>
<evidence type="ECO:0000256" key="1">
    <source>
        <dbReference type="PIRSR" id="PIRSR600888-3"/>
    </source>
</evidence>
<dbReference type="AlphaFoldDB" id="B8GEI2"/>
<proteinExistence type="predicted"/>
<dbReference type="GeneID" id="7271314"/>
<dbReference type="GO" id="GO:0000271">
    <property type="term" value="P:polysaccharide biosynthetic process"/>
    <property type="evidence" value="ECO:0007669"/>
    <property type="project" value="TreeGrafter"/>
</dbReference>
<organism evidence="2 3">
    <name type="scientific">Methanosphaerula palustris (strain ATCC BAA-1556 / DSM 19958 / E1-9c)</name>
    <dbReference type="NCBI Taxonomy" id="521011"/>
    <lineage>
        <taxon>Archaea</taxon>
        <taxon>Methanobacteriati</taxon>
        <taxon>Methanobacteriota</taxon>
        <taxon>Stenosarchaea group</taxon>
        <taxon>Methanomicrobia</taxon>
        <taxon>Methanomicrobiales</taxon>
        <taxon>Methanoregulaceae</taxon>
        <taxon>Methanosphaerula</taxon>
    </lineage>
</organism>
<dbReference type="GO" id="GO:0008830">
    <property type="term" value="F:dTDP-4-dehydrorhamnose 3,5-epimerase activity"/>
    <property type="evidence" value="ECO:0007669"/>
    <property type="project" value="InterPro"/>
</dbReference>
<dbReference type="Pfam" id="PF00908">
    <property type="entry name" value="dTDP_sugar_isom"/>
    <property type="match status" value="1"/>
</dbReference>
<dbReference type="RefSeq" id="WP_012619002.1">
    <property type="nucleotide sequence ID" value="NC_011832.1"/>
</dbReference>
<dbReference type="InterPro" id="IPR014710">
    <property type="entry name" value="RmlC-like_jellyroll"/>
</dbReference>
<sequence>MGTAIDGVVIKPLKVIPDERGWLMEILRNDDPIFTQFGQVYMTTAYPGVVKGWHYHKKQTDNFTCVHGMMKVALYDKREGSSTYGALMEIFVGEKNPVLISVPPGVYHGFKGIGTETAFFVSVPTLPYNYAEPDEYRLPPDTDEIPYDWGLLPGLKHG</sequence>
<dbReference type="KEGG" id="mpl:Mpal_2403"/>
<dbReference type="Proteomes" id="UP000002457">
    <property type="component" value="Chromosome"/>
</dbReference>
<accession>B8GEI2</accession>
<gene>
    <name evidence="2" type="ordered locus">Mpal_2403</name>
</gene>
<evidence type="ECO:0000313" key="2">
    <source>
        <dbReference type="EMBL" id="ACL17683.1"/>
    </source>
</evidence>
<dbReference type="SUPFAM" id="SSF51182">
    <property type="entry name" value="RmlC-like cupins"/>
    <property type="match status" value="1"/>
</dbReference>
<dbReference type="GO" id="GO:0005829">
    <property type="term" value="C:cytosol"/>
    <property type="evidence" value="ECO:0007669"/>
    <property type="project" value="TreeGrafter"/>
</dbReference>
<dbReference type="HOGENOM" id="CLU_090940_3_0_2"/>
<dbReference type="InterPro" id="IPR011051">
    <property type="entry name" value="RmlC_Cupin_sf"/>
</dbReference>
<name>B8GEI2_METPE</name>